<dbReference type="EMBL" id="BQMJ01000012">
    <property type="protein sequence ID" value="GJQ09986.1"/>
    <property type="molecule type" value="Genomic_DNA"/>
</dbReference>
<evidence type="ECO:0008006" key="3">
    <source>
        <dbReference type="Google" id="ProtNLM"/>
    </source>
</evidence>
<comment type="caution">
    <text evidence="1">The sequence shown here is derived from an EMBL/GenBank/DDBJ whole genome shotgun (WGS) entry which is preliminary data.</text>
</comment>
<evidence type="ECO:0000313" key="2">
    <source>
        <dbReference type="Proteomes" id="UP001061958"/>
    </source>
</evidence>
<organism evidence="1 2">
    <name type="scientific">Galdieria partita</name>
    <dbReference type="NCBI Taxonomy" id="83374"/>
    <lineage>
        <taxon>Eukaryota</taxon>
        <taxon>Rhodophyta</taxon>
        <taxon>Bangiophyceae</taxon>
        <taxon>Galdieriales</taxon>
        <taxon>Galdieriaceae</taxon>
        <taxon>Galdieria</taxon>
    </lineage>
</organism>
<dbReference type="AlphaFoldDB" id="A0A9C7UNY4"/>
<proteinExistence type="predicted"/>
<evidence type="ECO:0000313" key="1">
    <source>
        <dbReference type="EMBL" id="GJQ09986.1"/>
    </source>
</evidence>
<dbReference type="SUPFAM" id="SSF53335">
    <property type="entry name" value="S-adenosyl-L-methionine-dependent methyltransferases"/>
    <property type="match status" value="1"/>
</dbReference>
<dbReference type="Pfam" id="PF13578">
    <property type="entry name" value="Methyltransf_24"/>
    <property type="match status" value="1"/>
</dbReference>
<reference evidence="1" key="1">
    <citation type="journal article" date="2022" name="Proc. Natl. Acad. Sci. U.S.A.">
        <title>Life cycle and functional genomics of the unicellular red alga Galdieria for elucidating algal and plant evolution and industrial use.</title>
        <authorList>
            <person name="Hirooka S."/>
            <person name="Itabashi T."/>
            <person name="Ichinose T.M."/>
            <person name="Onuma R."/>
            <person name="Fujiwara T."/>
            <person name="Yamashita S."/>
            <person name="Jong L.W."/>
            <person name="Tomita R."/>
            <person name="Iwane A.H."/>
            <person name="Miyagishima S.Y."/>
        </authorList>
    </citation>
    <scope>NUCLEOTIDE SEQUENCE</scope>
    <source>
        <strain evidence="1">NBRC 102759</strain>
    </source>
</reference>
<protein>
    <recommendedName>
        <fullName evidence="3">Class I SAM-dependent methyltransferase</fullName>
    </recommendedName>
</protein>
<name>A0A9C7UNY4_9RHOD</name>
<accession>A0A9C7UNY4</accession>
<dbReference type="Proteomes" id="UP001061958">
    <property type="component" value="Unassembled WGS sequence"/>
</dbReference>
<reference evidence="1" key="2">
    <citation type="submission" date="2022-01" db="EMBL/GenBank/DDBJ databases">
        <authorList>
            <person name="Hirooka S."/>
            <person name="Miyagishima S.Y."/>
        </authorList>
    </citation>
    <scope>NUCLEOTIDE SEQUENCE</scope>
    <source>
        <strain evidence="1">NBRC 102759</strain>
    </source>
</reference>
<gene>
    <name evidence="1" type="ORF">GpartN1_g1777.t1</name>
</gene>
<dbReference type="InterPro" id="IPR029063">
    <property type="entry name" value="SAM-dependent_MTases_sf"/>
</dbReference>
<keyword evidence="2" id="KW-1185">Reference proteome</keyword>
<dbReference type="Gene3D" id="3.40.50.150">
    <property type="entry name" value="Vaccinia Virus protein VP39"/>
    <property type="match status" value="1"/>
</dbReference>
<sequence>MGLTEGSRVERLPWFNQSFSNVEEWFDTETGKFFMKTICEYDFPRGSFVEIGSWQGRSSCFIATALKYCKQYEKLHCIDTFNGTTNEQVHRDIFKAHGDDPDWLFRTFQNNLKSYELETQVIIHRLPSTEAVKTWNSPIGFIYIDGDHEYEAILQDFESCQILVRGALLAFDDVPS</sequence>
<dbReference type="OrthoDB" id="186626at2759"/>